<dbReference type="OMA" id="GRENNCP"/>
<dbReference type="Gene3D" id="2.60.40.790">
    <property type="match status" value="1"/>
</dbReference>
<reference evidence="5 6" key="1">
    <citation type="journal article" date="2015" name="Genome Biol. Evol.">
        <title>Phylogenomic analyses indicate that early fungi evolved digesting cell walls of algal ancestors of land plants.</title>
        <authorList>
            <person name="Chang Y."/>
            <person name="Wang S."/>
            <person name="Sekimoto S."/>
            <person name="Aerts A.L."/>
            <person name="Choi C."/>
            <person name="Clum A."/>
            <person name="LaButti K.M."/>
            <person name="Lindquist E.A."/>
            <person name="Yee Ngan C."/>
            <person name="Ohm R.A."/>
            <person name="Salamov A.A."/>
            <person name="Grigoriev I.V."/>
            <person name="Spatafora J.W."/>
            <person name="Berbee M.L."/>
        </authorList>
    </citation>
    <scope>NUCLEOTIDE SEQUENCE [LARGE SCALE GENOMIC DNA]</scope>
    <source>
        <strain evidence="5 6">JEL478</strain>
    </source>
</reference>
<evidence type="ECO:0000256" key="1">
    <source>
        <dbReference type="ARBA" id="ARBA00038101"/>
    </source>
</evidence>
<proteinExistence type="inferred from homology"/>
<dbReference type="InterPro" id="IPR008978">
    <property type="entry name" value="HSP20-like_chaperone"/>
</dbReference>
<name>A0A139AJ36_GONPJ</name>
<dbReference type="SUPFAM" id="SSF81901">
    <property type="entry name" value="HCP-like"/>
    <property type="match status" value="2"/>
</dbReference>
<dbReference type="InterPro" id="IPR007052">
    <property type="entry name" value="CS_dom"/>
</dbReference>
<gene>
    <name evidence="5" type="ORF">M427DRAFT_55353</name>
</gene>
<dbReference type="STRING" id="1344416.A0A139AJ36"/>
<dbReference type="InterPro" id="IPR006597">
    <property type="entry name" value="Sel1-like"/>
</dbReference>
<keyword evidence="6" id="KW-1185">Reference proteome</keyword>
<organism evidence="5 6">
    <name type="scientific">Gonapodya prolifera (strain JEL478)</name>
    <name type="common">Monoblepharis prolifera</name>
    <dbReference type="NCBI Taxonomy" id="1344416"/>
    <lineage>
        <taxon>Eukaryota</taxon>
        <taxon>Fungi</taxon>
        <taxon>Fungi incertae sedis</taxon>
        <taxon>Chytridiomycota</taxon>
        <taxon>Chytridiomycota incertae sedis</taxon>
        <taxon>Monoblepharidomycetes</taxon>
        <taxon>Monoblepharidales</taxon>
        <taxon>Gonapodyaceae</taxon>
        <taxon>Gonapodya</taxon>
    </lineage>
</organism>
<dbReference type="PANTHER" id="PTHR11102:SF160">
    <property type="entry name" value="ERAD-ASSOCIATED E3 UBIQUITIN-PROTEIN LIGASE COMPONENT HRD3"/>
    <property type="match status" value="1"/>
</dbReference>
<dbReference type="OrthoDB" id="416217at2759"/>
<evidence type="ECO:0000313" key="5">
    <source>
        <dbReference type="EMBL" id="KXS16728.1"/>
    </source>
</evidence>
<dbReference type="CDD" id="cd06467">
    <property type="entry name" value="p23_NUDC_like"/>
    <property type="match status" value="1"/>
</dbReference>
<dbReference type="PROSITE" id="PS51203">
    <property type="entry name" value="CS"/>
    <property type="match status" value="1"/>
</dbReference>
<sequence>MLSTFGPPPPASDPSQAALAYAFAQSAKYVDVTVSVPSTFSTKDLTVKIKETTLEVQLKGEKTYRILGTLFGKADAFESLWQVENVKNSPRKLVTIHLEKHPSNQIPWPVLIRSGLQAHLQPVATPDELLDDPTLDSHSLFLLANYYEEDHLADVKDTVRMLEEAAKRGSTYAKLRLAAAYHLGAGDAIKPDPALSHSYYLSAAEDGSAVACYAIAGSYQNPSNPDVEGAEPNFKEALRWMDRAVFGVEDLRETRPELFKDACFNAGLMCLQGGFGIGEGNPQMAMEYWKHSVALGHPQSCYNTAVLLLNGPGLLANGAGVQRNVEQAVRLFRAANMLDHTLSLPEELSQLGDKGIERLVELDRQHPETPIGDLVAQVKADVDSGVLRPATPIDRSINGHSPEKRKRRRRRDTSSSWGGTMYFAVGAVGLAVLGLWAYRRYGGPTGKLVGDGV</sequence>
<dbReference type="PANTHER" id="PTHR11102">
    <property type="entry name" value="SEL-1-LIKE PROTEIN"/>
    <property type="match status" value="1"/>
</dbReference>
<accession>A0A139AJ36</accession>
<evidence type="ECO:0000313" key="6">
    <source>
        <dbReference type="Proteomes" id="UP000070544"/>
    </source>
</evidence>
<dbReference type="AlphaFoldDB" id="A0A139AJ36"/>
<dbReference type="EMBL" id="KQ965751">
    <property type="protein sequence ID" value="KXS16728.1"/>
    <property type="molecule type" value="Genomic_DNA"/>
</dbReference>
<keyword evidence="3" id="KW-1133">Transmembrane helix</keyword>
<protein>
    <recommendedName>
        <fullName evidence="4">CS domain-containing protein</fullName>
    </recommendedName>
</protein>
<feature type="region of interest" description="Disordered" evidence="2">
    <location>
        <begin position="389"/>
        <end position="415"/>
    </location>
</feature>
<dbReference type="InterPro" id="IPR011990">
    <property type="entry name" value="TPR-like_helical_dom_sf"/>
</dbReference>
<dbReference type="Gene3D" id="1.25.40.10">
    <property type="entry name" value="Tetratricopeptide repeat domain"/>
    <property type="match status" value="2"/>
</dbReference>
<keyword evidence="3" id="KW-0472">Membrane</keyword>
<dbReference type="SUPFAM" id="SSF49764">
    <property type="entry name" value="HSP20-like chaperones"/>
    <property type="match status" value="1"/>
</dbReference>
<evidence type="ECO:0000259" key="4">
    <source>
        <dbReference type="PROSITE" id="PS51203"/>
    </source>
</evidence>
<dbReference type="Pfam" id="PF08238">
    <property type="entry name" value="Sel1"/>
    <property type="match status" value="4"/>
</dbReference>
<feature type="domain" description="CS" evidence="4">
    <location>
        <begin position="16"/>
        <end position="112"/>
    </location>
</feature>
<dbReference type="Pfam" id="PF04969">
    <property type="entry name" value="CS"/>
    <property type="match status" value="1"/>
</dbReference>
<comment type="similarity">
    <text evidence="1">Belongs to the sel-1 family.</text>
</comment>
<dbReference type="SMART" id="SM00671">
    <property type="entry name" value="SEL1"/>
    <property type="match status" value="5"/>
</dbReference>
<dbReference type="InterPro" id="IPR050767">
    <property type="entry name" value="Sel1_AlgK"/>
</dbReference>
<evidence type="ECO:0000256" key="2">
    <source>
        <dbReference type="SAM" id="MobiDB-lite"/>
    </source>
</evidence>
<dbReference type="Proteomes" id="UP000070544">
    <property type="component" value="Unassembled WGS sequence"/>
</dbReference>
<keyword evidence="3" id="KW-0812">Transmembrane</keyword>
<feature type="transmembrane region" description="Helical" evidence="3">
    <location>
        <begin position="417"/>
        <end position="438"/>
    </location>
</feature>
<evidence type="ECO:0000256" key="3">
    <source>
        <dbReference type="SAM" id="Phobius"/>
    </source>
</evidence>